<dbReference type="InterPro" id="IPR000182">
    <property type="entry name" value="GNAT_dom"/>
</dbReference>
<dbReference type="Gene3D" id="3.40.630.90">
    <property type="match status" value="1"/>
</dbReference>
<feature type="domain" description="N-acetyltransferase" evidence="1">
    <location>
        <begin position="1"/>
        <end position="140"/>
    </location>
</feature>
<dbReference type="AlphaFoldDB" id="A0A1T5GC08"/>
<keyword evidence="3" id="KW-1185">Reference proteome</keyword>
<evidence type="ECO:0000259" key="1">
    <source>
        <dbReference type="PROSITE" id="PS51186"/>
    </source>
</evidence>
<dbReference type="Pfam" id="PF13673">
    <property type="entry name" value="Acetyltransf_10"/>
    <property type="match status" value="1"/>
</dbReference>
<dbReference type="CDD" id="cd04301">
    <property type="entry name" value="NAT_SF"/>
    <property type="match status" value="1"/>
</dbReference>
<dbReference type="Gene3D" id="3.40.630.30">
    <property type="match status" value="1"/>
</dbReference>
<accession>A0A1T5GC08</accession>
<dbReference type="InterPro" id="IPR052729">
    <property type="entry name" value="Acyl/Acetyltrans_Enzymes"/>
</dbReference>
<protein>
    <submittedName>
        <fullName evidence="2">Acetyltransferase (GNAT) family protein</fullName>
    </submittedName>
</protein>
<dbReference type="STRING" id="651661.SAMN05660293_03917"/>
<evidence type="ECO:0000313" key="3">
    <source>
        <dbReference type="Proteomes" id="UP000190897"/>
    </source>
</evidence>
<dbReference type="Proteomes" id="UP000190897">
    <property type="component" value="Unassembled WGS sequence"/>
</dbReference>
<name>A0A1T5GC08_9BACT</name>
<gene>
    <name evidence="2" type="ORF">SAMN05660293_03917</name>
</gene>
<proteinExistence type="predicted"/>
<evidence type="ECO:0000313" key="2">
    <source>
        <dbReference type="EMBL" id="SKC05950.1"/>
    </source>
</evidence>
<reference evidence="3" key="1">
    <citation type="submission" date="2017-02" db="EMBL/GenBank/DDBJ databases">
        <authorList>
            <person name="Varghese N."/>
            <person name="Submissions S."/>
        </authorList>
    </citation>
    <scope>NUCLEOTIDE SEQUENCE [LARGE SCALE GENOMIC DNA]</scope>
    <source>
        <strain evidence="3">DSM 22270</strain>
    </source>
</reference>
<dbReference type="InterPro" id="IPR016181">
    <property type="entry name" value="Acyl_CoA_acyltransferase"/>
</dbReference>
<sequence length="266" mass="29684">MKSSEFITADLEQLPAVQPVDWGNLIPRFEYFLSSPLCHPIKISENGQLVAIGTSIMHADTVWLACIVVHADHRNKGLGKAITEDLIGSIDRTKYKTIYLDATEYGYPVYTKLGFEVETTYSHMRSAGGAPVTSFSKHIMPFEEHYLDQIFDVDAQVSGEDRSGVISDFIKSSLLYVVDSQVQGFYIPGWGDAPIIAISEAAGAALIKRRAMDETAAVLPTGNIFAINCLKEHHFHYYRISRRMVLGEKRIWHPTGIYNRISGQLG</sequence>
<organism evidence="2 3">
    <name type="scientific">Dyadobacter psychrophilus</name>
    <dbReference type="NCBI Taxonomy" id="651661"/>
    <lineage>
        <taxon>Bacteria</taxon>
        <taxon>Pseudomonadati</taxon>
        <taxon>Bacteroidota</taxon>
        <taxon>Cytophagia</taxon>
        <taxon>Cytophagales</taxon>
        <taxon>Spirosomataceae</taxon>
        <taxon>Dyadobacter</taxon>
    </lineage>
</organism>
<dbReference type="PANTHER" id="PTHR47237:SF2">
    <property type="entry name" value="BLL4206 PROTEIN"/>
    <property type="match status" value="1"/>
</dbReference>
<dbReference type="SUPFAM" id="SSF55729">
    <property type="entry name" value="Acyl-CoA N-acyltransferases (Nat)"/>
    <property type="match status" value="1"/>
</dbReference>
<dbReference type="RefSeq" id="WP_082216413.1">
    <property type="nucleotide sequence ID" value="NZ_FUZA01000005.1"/>
</dbReference>
<keyword evidence="2" id="KW-0808">Transferase</keyword>
<dbReference type="PROSITE" id="PS51186">
    <property type="entry name" value="GNAT"/>
    <property type="match status" value="1"/>
</dbReference>
<dbReference type="GO" id="GO:0016747">
    <property type="term" value="F:acyltransferase activity, transferring groups other than amino-acyl groups"/>
    <property type="evidence" value="ECO:0007669"/>
    <property type="project" value="InterPro"/>
</dbReference>
<dbReference type="OrthoDB" id="1096234at2"/>
<dbReference type="EMBL" id="FUZA01000005">
    <property type="protein sequence ID" value="SKC05950.1"/>
    <property type="molecule type" value="Genomic_DNA"/>
</dbReference>
<dbReference type="PANTHER" id="PTHR47237">
    <property type="entry name" value="SLL0310 PROTEIN"/>
    <property type="match status" value="1"/>
</dbReference>